<feature type="compositionally biased region" description="Basic residues" evidence="1">
    <location>
        <begin position="76"/>
        <end position="92"/>
    </location>
</feature>
<dbReference type="EMBL" id="BPLR01007177">
    <property type="protein sequence ID" value="GIY14990.1"/>
    <property type="molecule type" value="Genomic_DNA"/>
</dbReference>
<keyword evidence="3" id="KW-1185">Reference proteome</keyword>
<dbReference type="Proteomes" id="UP001054945">
    <property type="component" value="Unassembled WGS sequence"/>
</dbReference>
<proteinExistence type="predicted"/>
<comment type="caution">
    <text evidence="2">The sequence shown here is derived from an EMBL/GenBank/DDBJ whole genome shotgun (WGS) entry which is preliminary data.</text>
</comment>
<dbReference type="AlphaFoldDB" id="A0AAV4R3Y3"/>
<feature type="compositionally biased region" description="Basic residues" evidence="1">
    <location>
        <begin position="1"/>
        <end position="11"/>
    </location>
</feature>
<name>A0AAV4R3Y3_CAEEX</name>
<protein>
    <submittedName>
        <fullName evidence="2">Uncharacterized protein</fullName>
    </submittedName>
</protein>
<sequence>MCSPGLKKKNRGLIVNTHTEKSSSKTKKQIPNITVFLKLFQICPRISDDIPIPRYLLWKQPPSERSRLLSPERSTTRVKIRKQKKLKKKKNMSSRAWVEERRVISRTRAAKNPRKLTTQLSSFSSWKFLVL</sequence>
<feature type="region of interest" description="Disordered" evidence="1">
    <location>
        <begin position="66"/>
        <end position="94"/>
    </location>
</feature>
<evidence type="ECO:0000313" key="3">
    <source>
        <dbReference type="Proteomes" id="UP001054945"/>
    </source>
</evidence>
<accession>A0AAV4R3Y3</accession>
<evidence type="ECO:0000256" key="1">
    <source>
        <dbReference type="SAM" id="MobiDB-lite"/>
    </source>
</evidence>
<evidence type="ECO:0000313" key="2">
    <source>
        <dbReference type="EMBL" id="GIY14990.1"/>
    </source>
</evidence>
<reference evidence="2 3" key="1">
    <citation type="submission" date="2021-06" db="EMBL/GenBank/DDBJ databases">
        <title>Caerostris extrusa draft genome.</title>
        <authorList>
            <person name="Kono N."/>
            <person name="Arakawa K."/>
        </authorList>
    </citation>
    <scope>NUCLEOTIDE SEQUENCE [LARGE SCALE GENOMIC DNA]</scope>
</reference>
<feature type="region of interest" description="Disordered" evidence="1">
    <location>
        <begin position="1"/>
        <end position="26"/>
    </location>
</feature>
<gene>
    <name evidence="2" type="ORF">CEXT_231111</name>
</gene>
<organism evidence="2 3">
    <name type="scientific">Caerostris extrusa</name>
    <name type="common">Bark spider</name>
    <name type="synonym">Caerostris bankana</name>
    <dbReference type="NCBI Taxonomy" id="172846"/>
    <lineage>
        <taxon>Eukaryota</taxon>
        <taxon>Metazoa</taxon>
        <taxon>Ecdysozoa</taxon>
        <taxon>Arthropoda</taxon>
        <taxon>Chelicerata</taxon>
        <taxon>Arachnida</taxon>
        <taxon>Araneae</taxon>
        <taxon>Araneomorphae</taxon>
        <taxon>Entelegynae</taxon>
        <taxon>Araneoidea</taxon>
        <taxon>Araneidae</taxon>
        <taxon>Caerostris</taxon>
    </lineage>
</organism>